<dbReference type="AlphaFoldDB" id="A0A849L6T0"/>
<evidence type="ECO:0000313" key="3">
    <source>
        <dbReference type="Proteomes" id="UP000572377"/>
    </source>
</evidence>
<comment type="caution">
    <text evidence="2">The sequence shown here is derived from an EMBL/GenBank/DDBJ whole genome shotgun (WGS) entry which is preliminary data.</text>
</comment>
<evidence type="ECO:0000313" key="2">
    <source>
        <dbReference type="EMBL" id="NNU81781.1"/>
    </source>
</evidence>
<dbReference type="Gene3D" id="3.40.640.10">
    <property type="entry name" value="Type I PLP-dependent aspartate aminotransferase-like (Major domain)"/>
    <property type="match status" value="1"/>
</dbReference>
<dbReference type="Proteomes" id="UP000572377">
    <property type="component" value="Unassembled WGS sequence"/>
</dbReference>
<dbReference type="InterPro" id="IPR000653">
    <property type="entry name" value="DegT/StrS_aminotransferase"/>
</dbReference>
<evidence type="ECO:0000256" key="1">
    <source>
        <dbReference type="RuleBase" id="RU004508"/>
    </source>
</evidence>
<evidence type="ECO:0008006" key="4">
    <source>
        <dbReference type="Google" id="ProtNLM"/>
    </source>
</evidence>
<proteinExistence type="inferred from homology"/>
<dbReference type="EMBL" id="JABFBC010000003">
    <property type="protein sequence ID" value="NNU81781.1"/>
    <property type="molecule type" value="Genomic_DNA"/>
</dbReference>
<dbReference type="InterPro" id="IPR015424">
    <property type="entry name" value="PyrdxlP-dep_Trfase"/>
</dbReference>
<name>A0A849L6T0_9RHOB</name>
<sequence length="359" mass="39509">MRDTPTDTSIAFIEAKVPDMQRIGQLLHVCRTENQWANRGPLYHMLANRYSEWFNLPADRAVLPCANGGIGLEAMARHQAVSAGRKLRWVASAFSFANLGRGYFTDMRFVDCDDRGMLDLAALRALDPDTYDGIVVVNPFGLARDFTGYVEFAGQNDKALLIDNAAGVDRDIPDWPWQSFSLHHTKPYGAGEGGLIVVPAEAAEAIYGLIDYGARPSDPAAWLNNGKLSDIACAFQIDRLERAPDWAPLYLEQAARVRRIATGLGLQPLLGDDRSPPATSWMYLATDPVPLERLRQSTRLRLAKYYQPLAPIEAAPRAHALFARLFNIPTHPDVGGLSDGELEGAIAITALPVSVKRIE</sequence>
<dbReference type="Pfam" id="PF01041">
    <property type="entry name" value="DegT_DnrJ_EryC1"/>
    <property type="match status" value="1"/>
</dbReference>
<keyword evidence="1" id="KW-0663">Pyridoxal phosphate</keyword>
<gene>
    <name evidence="2" type="ORF">HMH01_15175</name>
</gene>
<keyword evidence="3" id="KW-1185">Reference proteome</keyword>
<dbReference type="InterPro" id="IPR015421">
    <property type="entry name" value="PyrdxlP-dep_Trfase_major"/>
</dbReference>
<comment type="similarity">
    <text evidence="1">Belongs to the DegT/DnrJ/EryC1 family.</text>
</comment>
<accession>A0A849L6T0</accession>
<dbReference type="SUPFAM" id="SSF53383">
    <property type="entry name" value="PLP-dependent transferases"/>
    <property type="match status" value="1"/>
</dbReference>
<organism evidence="2 3">
    <name type="scientific">Halovulum dunhuangense</name>
    <dbReference type="NCBI Taxonomy" id="1505036"/>
    <lineage>
        <taxon>Bacteria</taxon>
        <taxon>Pseudomonadati</taxon>
        <taxon>Pseudomonadota</taxon>
        <taxon>Alphaproteobacteria</taxon>
        <taxon>Rhodobacterales</taxon>
        <taxon>Paracoccaceae</taxon>
        <taxon>Halovulum</taxon>
    </lineage>
</organism>
<protein>
    <recommendedName>
        <fullName evidence="4">dTDP-4-amino-4,6-dideoxygalactose transaminase</fullName>
    </recommendedName>
</protein>
<dbReference type="RefSeq" id="WP_171326647.1">
    <property type="nucleotide sequence ID" value="NZ_JABFBC010000003.1"/>
</dbReference>
<reference evidence="2 3" key="1">
    <citation type="submission" date="2020-05" db="EMBL/GenBank/DDBJ databases">
        <title>Gimesia benthica sp. nov., a novel planctomycete isolated from a deep-sea water sample of the Northwest Indian Ocean.</title>
        <authorList>
            <person name="Wang J."/>
            <person name="Ruan C."/>
            <person name="Song L."/>
            <person name="Zhu Y."/>
            <person name="Li A."/>
            <person name="Zheng X."/>
            <person name="Wang L."/>
            <person name="Lu Z."/>
            <person name="Huang Y."/>
            <person name="Du W."/>
            <person name="Zhou Y."/>
            <person name="Huang L."/>
            <person name="Dai X."/>
        </authorList>
    </citation>
    <scope>NUCLEOTIDE SEQUENCE [LARGE SCALE GENOMIC DNA]</scope>
    <source>
        <strain evidence="2 3">YYQ-30</strain>
    </source>
</reference>